<keyword evidence="2" id="KW-1185">Reference proteome</keyword>
<evidence type="ECO:0000313" key="2">
    <source>
        <dbReference type="Proteomes" id="UP000829398"/>
    </source>
</evidence>
<name>A0ACB8L8W9_CITSI</name>
<evidence type="ECO:0000313" key="1">
    <source>
        <dbReference type="EMBL" id="KAH9769856.1"/>
    </source>
</evidence>
<dbReference type="Proteomes" id="UP000829398">
    <property type="component" value="Chromosome 4"/>
</dbReference>
<sequence length="654" mass="73713">MEVERRPQRATRDRDRAVCGDEYKKTVKERVQVQEHGEGGEDVFHALVECKAARRIWKLIDLDEEVKQLARQDMLSVIQDVALKRRKKDLEIFVAVCWAICFQSAQQADCFPLILESDSKEVVKLALTAYAVLVFCFSFHAILIPEILGVRASEVVGNETDRLALLEFKSKITHDPLGALGSWNESIHFCQWHGVTCSQRHQQRVTILDLESLKLAGSISKILFLVYKFKVLAIKGLNLAKEGDYAVLLDNKLGQTKFDGVVALLVLIVVQNLDKLGNIERNKIRCFAIAPTKCMSLNLAVRYEWIVNGCERKGKTEEKEKAMNSEETNKADMEFLDEDTRPRFLFQSRPQPSSSSLDGSNHNNNIHQKPTKLSVFITLTISSFLIFVAFFFFQSSEPFQSLLLWLSLSLFIGPFAPCHLTGGHTRVGHGPIVETPPIPDPNIEKKLQKPQKNRSLANKSPDFIPGSVPIVENSNGSIGNESKGEKVEVLQRKSEEEKEWNEEDIEILKKQMVKNPVGKPKRWEVIAEAFNGRHRVESVIKKAKELGEKKIDDSDSYNQFLKNRKAIDMRVVQENCEDSKKESQENVVVGGGGGVWNAGEDIALLNALKAFPKDVPLRWEKIAAAVPGRSKAACMKRFSDLKRDFRSSKAGDEA</sequence>
<accession>A0ACB8L8W9</accession>
<protein>
    <submittedName>
        <fullName evidence="1">Transcription factor MAMYB</fullName>
    </submittedName>
</protein>
<reference evidence="2" key="1">
    <citation type="journal article" date="2023" name="Hortic. Res.">
        <title>A chromosome-level phased genome enabling allele-level studies in sweet orange: a case study on citrus Huanglongbing tolerance.</title>
        <authorList>
            <person name="Wu B."/>
            <person name="Yu Q."/>
            <person name="Deng Z."/>
            <person name="Duan Y."/>
            <person name="Luo F."/>
            <person name="Gmitter F. Jr."/>
        </authorList>
    </citation>
    <scope>NUCLEOTIDE SEQUENCE [LARGE SCALE GENOMIC DNA]</scope>
    <source>
        <strain evidence="2">cv. Valencia</strain>
    </source>
</reference>
<proteinExistence type="predicted"/>
<organism evidence="1 2">
    <name type="scientific">Citrus sinensis</name>
    <name type="common">Sweet orange</name>
    <name type="synonym">Citrus aurantium var. sinensis</name>
    <dbReference type="NCBI Taxonomy" id="2711"/>
    <lineage>
        <taxon>Eukaryota</taxon>
        <taxon>Viridiplantae</taxon>
        <taxon>Streptophyta</taxon>
        <taxon>Embryophyta</taxon>
        <taxon>Tracheophyta</taxon>
        <taxon>Spermatophyta</taxon>
        <taxon>Magnoliopsida</taxon>
        <taxon>eudicotyledons</taxon>
        <taxon>Gunneridae</taxon>
        <taxon>Pentapetalae</taxon>
        <taxon>rosids</taxon>
        <taxon>malvids</taxon>
        <taxon>Sapindales</taxon>
        <taxon>Rutaceae</taxon>
        <taxon>Aurantioideae</taxon>
        <taxon>Citrus</taxon>
    </lineage>
</organism>
<comment type="caution">
    <text evidence="1">The sequence shown here is derived from an EMBL/GenBank/DDBJ whole genome shotgun (WGS) entry which is preliminary data.</text>
</comment>
<gene>
    <name evidence="1" type="ORF">KPL71_012165</name>
</gene>
<dbReference type="EMBL" id="CM039173">
    <property type="protein sequence ID" value="KAH9769856.1"/>
    <property type="molecule type" value="Genomic_DNA"/>
</dbReference>